<proteinExistence type="inferred from homology"/>
<evidence type="ECO:0000256" key="1">
    <source>
        <dbReference type="ARBA" id="ARBA00022987"/>
    </source>
</evidence>
<dbReference type="RefSeq" id="WP_031060987.1">
    <property type="nucleotide sequence ID" value="NZ_JBHSPX010000008.1"/>
</dbReference>
<comment type="similarity">
    <text evidence="3">Belongs to the gas vesicle GvpF/GvpL family.</text>
</comment>
<protein>
    <submittedName>
        <fullName evidence="5">GvpL/GvpF family gas vesicle protein</fullName>
    </submittedName>
</protein>
<dbReference type="EMBL" id="JBHSPX010000008">
    <property type="protein sequence ID" value="MFC6066868.1"/>
    <property type="molecule type" value="Genomic_DNA"/>
</dbReference>
<dbReference type="InterPro" id="IPR009430">
    <property type="entry name" value="GvpL/GvpF"/>
</dbReference>
<keyword evidence="1" id="KW-0304">Gas vesicle</keyword>
<evidence type="ECO:0000256" key="3">
    <source>
        <dbReference type="ARBA" id="ARBA00035643"/>
    </source>
</evidence>
<comment type="caution">
    <text evidence="5">The sequence shown here is derived from an EMBL/GenBank/DDBJ whole genome shotgun (WGS) entry which is preliminary data.</text>
</comment>
<dbReference type="Pfam" id="PF06386">
    <property type="entry name" value="GvpL_GvpF"/>
    <property type="match status" value="1"/>
</dbReference>
<sequence length="267" mass="28938">MTQRASGPAAGATYVFAVTRTLDPAVVADLGGMSAGEPVRTLPLGSLVGVVQSVPAHDFTDEAWQQRLSDPHDLERCARAHNEVVSASAAYGPVIPLPLATLYLSDTRARQALESEADRFHAVLRRIAHHAEWGVKVYSSPAPPPAGADRPVPSADRGRPAPGAGLAYLERKRGLQQRREQCLEQSLRIAEEVDAELGKLATAARRLRTHGRRPSDAQGSQVLNATYLVAEQRAQEFAELTRALRGRTEARIELSGPWVPYSFISEV</sequence>
<evidence type="ECO:0000313" key="5">
    <source>
        <dbReference type="EMBL" id="MFC6066868.1"/>
    </source>
</evidence>
<evidence type="ECO:0000256" key="2">
    <source>
        <dbReference type="ARBA" id="ARBA00035108"/>
    </source>
</evidence>
<evidence type="ECO:0000256" key="4">
    <source>
        <dbReference type="SAM" id="MobiDB-lite"/>
    </source>
</evidence>
<gene>
    <name evidence="5" type="ORF">ACFP4F_30605</name>
</gene>
<accession>A0ABW1MT43</accession>
<comment type="subcellular location">
    <subcellularLocation>
        <location evidence="2">Gas vesicle</location>
    </subcellularLocation>
</comment>
<dbReference type="PANTHER" id="PTHR36852">
    <property type="entry name" value="PROTEIN GVPL 2"/>
    <property type="match status" value="1"/>
</dbReference>
<feature type="region of interest" description="Disordered" evidence="4">
    <location>
        <begin position="139"/>
        <end position="164"/>
    </location>
</feature>
<organism evidence="5 6">
    <name type="scientific">Streptomyces ochraceiscleroticus</name>
    <dbReference type="NCBI Taxonomy" id="47761"/>
    <lineage>
        <taxon>Bacteria</taxon>
        <taxon>Bacillati</taxon>
        <taxon>Actinomycetota</taxon>
        <taxon>Actinomycetes</taxon>
        <taxon>Kitasatosporales</taxon>
        <taxon>Streptomycetaceae</taxon>
        <taxon>Streptomyces</taxon>
    </lineage>
</organism>
<name>A0ABW1MT43_9ACTN</name>
<dbReference type="Proteomes" id="UP001596139">
    <property type="component" value="Unassembled WGS sequence"/>
</dbReference>
<evidence type="ECO:0000313" key="6">
    <source>
        <dbReference type="Proteomes" id="UP001596139"/>
    </source>
</evidence>
<keyword evidence="6" id="KW-1185">Reference proteome</keyword>
<dbReference type="PANTHER" id="PTHR36852:SF1">
    <property type="entry name" value="PROTEIN GVPL 2"/>
    <property type="match status" value="1"/>
</dbReference>
<reference evidence="6" key="1">
    <citation type="journal article" date="2019" name="Int. J. Syst. Evol. Microbiol.">
        <title>The Global Catalogue of Microorganisms (GCM) 10K type strain sequencing project: providing services to taxonomists for standard genome sequencing and annotation.</title>
        <authorList>
            <consortium name="The Broad Institute Genomics Platform"/>
            <consortium name="The Broad Institute Genome Sequencing Center for Infectious Disease"/>
            <person name="Wu L."/>
            <person name="Ma J."/>
        </authorList>
    </citation>
    <scope>NUCLEOTIDE SEQUENCE [LARGE SCALE GENOMIC DNA]</scope>
    <source>
        <strain evidence="6">CGMCC 1.15180</strain>
    </source>
</reference>